<gene>
    <name evidence="2" type="ORF">GOP47_0023071</name>
</gene>
<evidence type="ECO:0000313" key="2">
    <source>
        <dbReference type="EMBL" id="KAI5062532.1"/>
    </source>
</evidence>
<dbReference type="EMBL" id="JABFUD020000022">
    <property type="protein sequence ID" value="KAI5062532.1"/>
    <property type="molecule type" value="Genomic_DNA"/>
</dbReference>
<feature type="compositionally biased region" description="Basic and acidic residues" evidence="1">
    <location>
        <begin position="147"/>
        <end position="165"/>
    </location>
</feature>
<feature type="compositionally biased region" description="Basic and acidic residues" evidence="1">
    <location>
        <begin position="51"/>
        <end position="83"/>
    </location>
</feature>
<dbReference type="OrthoDB" id="10454663at2759"/>
<comment type="caution">
    <text evidence="2">The sequence shown here is derived from an EMBL/GenBank/DDBJ whole genome shotgun (WGS) entry which is preliminary data.</text>
</comment>
<accession>A0A9D4U7P5</accession>
<feature type="compositionally biased region" description="Basic and acidic residues" evidence="1">
    <location>
        <begin position="93"/>
        <end position="104"/>
    </location>
</feature>
<feature type="compositionally biased region" description="Basic and acidic residues" evidence="1">
    <location>
        <begin position="117"/>
        <end position="137"/>
    </location>
</feature>
<feature type="region of interest" description="Disordered" evidence="1">
    <location>
        <begin position="1"/>
        <end position="192"/>
    </location>
</feature>
<sequence>MLGIPLPGGYMQRYEIPPLPRKKSGQSGGKIKLDEHVSEVAASGYKRRHEDRHAETSRSHGEGNDNRRLDERYECREPYEDRNRRQRQHEHHGRREYEEGDSGRRSHHNDHHRKRETYRNEDDRKQHYHERREDSHGARQHKRSRHTGADRTLSDSHSSETDKGGKARKAHRRPDHERYESREPNVDDRWEP</sequence>
<protein>
    <submittedName>
        <fullName evidence="2">Uncharacterized protein</fullName>
    </submittedName>
</protein>
<feature type="compositionally biased region" description="Basic residues" evidence="1">
    <location>
        <begin position="105"/>
        <end position="116"/>
    </location>
</feature>
<proteinExistence type="predicted"/>
<evidence type="ECO:0000256" key="1">
    <source>
        <dbReference type="SAM" id="MobiDB-lite"/>
    </source>
</evidence>
<reference evidence="2" key="1">
    <citation type="submission" date="2021-01" db="EMBL/GenBank/DDBJ databases">
        <title>Adiantum capillus-veneris genome.</title>
        <authorList>
            <person name="Fang Y."/>
            <person name="Liao Q."/>
        </authorList>
    </citation>
    <scope>NUCLEOTIDE SEQUENCE</scope>
    <source>
        <strain evidence="2">H3</strain>
        <tissue evidence="2">Leaf</tissue>
    </source>
</reference>
<organism evidence="2 3">
    <name type="scientific">Adiantum capillus-veneris</name>
    <name type="common">Maidenhair fern</name>
    <dbReference type="NCBI Taxonomy" id="13818"/>
    <lineage>
        <taxon>Eukaryota</taxon>
        <taxon>Viridiplantae</taxon>
        <taxon>Streptophyta</taxon>
        <taxon>Embryophyta</taxon>
        <taxon>Tracheophyta</taxon>
        <taxon>Polypodiopsida</taxon>
        <taxon>Polypodiidae</taxon>
        <taxon>Polypodiales</taxon>
        <taxon>Pteridineae</taxon>
        <taxon>Pteridaceae</taxon>
        <taxon>Vittarioideae</taxon>
        <taxon>Adiantum</taxon>
    </lineage>
</organism>
<keyword evidence="3" id="KW-1185">Reference proteome</keyword>
<dbReference type="Proteomes" id="UP000886520">
    <property type="component" value="Chromosome 22"/>
</dbReference>
<name>A0A9D4U7P5_ADICA</name>
<feature type="compositionally biased region" description="Basic and acidic residues" evidence="1">
    <location>
        <begin position="174"/>
        <end position="192"/>
    </location>
</feature>
<dbReference type="AlphaFoldDB" id="A0A9D4U7P5"/>
<evidence type="ECO:0000313" key="3">
    <source>
        <dbReference type="Proteomes" id="UP000886520"/>
    </source>
</evidence>